<evidence type="ECO:0000313" key="4">
    <source>
        <dbReference type="Proteomes" id="UP001152803"/>
    </source>
</evidence>
<dbReference type="Pfam" id="PF15499">
    <property type="entry name" value="Peptidase_C98"/>
    <property type="match status" value="1"/>
</dbReference>
<reference evidence="3" key="1">
    <citation type="journal article" date="2023" name="Science">
        <title>Genome structures resolve the early diversification of teleost fishes.</title>
        <authorList>
            <person name="Parey E."/>
            <person name="Louis A."/>
            <person name="Montfort J."/>
            <person name="Bouchez O."/>
            <person name="Roques C."/>
            <person name="Iampietro C."/>
            <person name="Lluch J."/>
            <person name="Castinel A."/>
            <person name="Donnadieu C."/>
            <person name="Desvignes T."/>
            <person name="Floi Bucao C."/>
            <person name="Jouanno E."/>
            <person name="Wen M."/>
            <person name="Mejri S."/>
            <person name="Dirks R."/>
            <person name="Jansen H."/>
            <person name="Henkel C."/>
            <person name="Chen W.J."/>
            <person name="Zahm M."/>
            <person name="Cabau C."/>
            <person name="Klopp C."/>
            <person name="Thompson A.W."/>
            <person name="Robinson-Rechavi M."/>
            <person name="Braasch I."/>
            <person name="Lecointre G."/>
            <person name="Bobe J."/>
            <person name="Postlethwait J.H."/>
            <person name="Berthelot C."/>
            <person name="Roest Crollius H."/>
            <person name="Guiguen Y."/>
        </authorList>
    </citation>
    <scope>NUCLEOTIDE SEQUENCE</scope>
    <source>
        <strain evidence="3">Concon-B</strain>
    </source>
</reference>
<dbReference type="InterPro" id="IPR028890">
    <property type="entry name" value="Peptidase_C98"/>
</dbReference>
<dbReference type="PANTHER" id="PTHR15294:SF3">
    <property type="entry name" value="SUMO-SPECIFIC ISOPEPTIDASE USPL1"/>
    <property type="match status" value="1"/>
</dbReference>
<dbReference type="GO" id="GO:0030576">
    <property type="term" value="P:Cajal body organization"/>
    <property type="evidence" value="ECO:0007669"/>
    <property type="project" value="InterPro"/>
</dbReference>
<dbReference type="GO" id="GO:0016926">
    <property type="term" value="P:protein desumoylation"/>
    <property type="evidence" value="ECO:0007669"/>
    <property type="project" value="TreeGrafter"/>
</dbReference>
<dbReference type="Proteomes" id="UP001152803">
    <property type="component" value="Unassembled WGS sequence"/>
</dbReference>
<dbReference type="EMBL" id="JAFJMO010000005">
    <property type="protein sequence ID" value="KAJ8275546.1"/>
    <property type="molecule type" value="Genomic_DNA"/>
</dbReference>
<sequence>MPCADSLIIVFTRSIKSGCGDVLDSTEMVMFSPWQRTPLDPGIPSDLPMNGESTDLGASAPSPAGYLGKVNERASQVENCPWCSAKGRTYSLRSYRINFHESITLCTNPECLFPLVSKPLEEILDSLTPGDCRDGGKRRSPSGEDAVAGSKRYKADDPAGVGLAHGVDLGLSGGVSPEMVHHGNGEHTGAAVPLQGEGSTHNTDLDMGDLPLQKPTDPLGDRDEMGSGNGEEIVPLSDGLPAVVEDVRPTVEQVVPLPKDRVLMGTSNEPEVRPVVESGVGPTVELEVRPTVELEVRPTVEPEVRPMVEPEVSLPEGQAVRLETEIAEDFPMEELEERLTEEMEVGLPVQEEVKPIVEPKAIPEEQENLTEELEIGPTVELEVRPTVELEVRPTVEPVLRPMVEQEGGPVEMVAAPSHLFWKNENNLCWLDALLVALVHCRTLRKRAESLLKNRSPIQRLCNRYSQACDLVKANEQMGPEDKIVGVPSAVLNQALKELEELRMSTFTSLQPKLKCNLGQEETPVFALPALLRLDSQAEALFQHTFHWDFECSVCGHTSRSRCQKTLSTFTGVLPDWHPLSAVHLASCNQCLRRLQRRTMVLKSISPVFALHFVEGLPQNDVDAYSFEFHGDHYFVSTIIQYDQRLKHFATWIREDSGSWLELDDLKYPQCSSHKSLPVPGNEIHMVFWEVQPEGVGRYHSYTPVKCMGDADARESDLSLTIPQDDTFLVEALTEDSKVSPDGADSSVGSTTLLEAFEGLSHSDIVTLTLVEVDTDGNALADGTPAAALQSSPVSSSGTRSGIVCDTPKRQRGKRGPSTGPRGTPEKAVQADGGDIGPPTSKSPPSAPDLRLPVPHPPSPVSRAPPASVFAAARWSTLLSRHPSFQANSTIPKGVSPAPAYKPALKLAPDDGLPDRAAEMFGGFRARPVATATDRLSEGGRCRRGDDSRTKNEAFRQPWLKSTCPQPGAKNNPPPSLKAAHPQTTLFGPTRTLKTQPSTALSDTGALRRKLLKKLKRKKELLAKLERVMGTEAPDWLQRPDSTETGSPYTVSSTTSLCSSVGNDDEFLHDLLSPATTASNLSPDSTGLLEMLAAGQEENPAAKQLEVGGGGGGGGGTDWRGPTLAENHLASAKDDFLEEFMSGAGTQPGPAAENVDFNVFDMFF</sequence>
<dbReference type="PANTHER" id="PTHR15294">
    <property type="entry name" value="RETINOVIN-RELATED"/>
    <property type="match status" value="1"/>
</dbReference>
<dbReference type="PROSITE" id="PS50235">
    <property type="entry name" value="USP_3"/>
    <property type="match status" value="1"/>
</dbReference>
<feature type="region of interest" description="Disordered" evidence="1">
    <location>
        <begin position="196"/>
        <end position="218"/>
    </location>
</feature>
<accession>A0A9Q1DN31</accession>
<protein>
    <recommendedName>
        <fullName evidence="2">USP domain-containing protein</fullName>
    </recommendedName>
</protein>
<evidence type="ECO:0000256" key="1">
    <source>
        <dbReference type="SAM" id="MobiDB-lite"/>
    </source>
</evidence>
<dbReference type="GO" id="GO:0032183">
    <property type="term" value="F:SUMO binding"/>
    <property type="evidence" value="ECO:0007669"/>
    <property type="project" value="InterPro"/>
</dbReference>
<dbReference type="InterPro" id="IPR028889">
    <property type="entry name" value="USP"/>
</dbReference>
<evidence type="ECO:0000259" key="2">
    <source>
        <dbReference type="PROSITE" id="PS50235"/>
    </source>
</evidence>
<organism evidence="3 4">
    <name type="scientific">Conger conger</name>
    <name type="common">Conger eel</name>
    <name type="synonym">Muraena conger</name>
    <dbReference type="NCBI Taxonomy" id="82655"/>
    <lineage>
        <taxon>Eukaryota</taxon>
        <taxon>Metazoa</taxon>
        <taxon>Chordata</taxon>
        <taxon>Craniata</taxon>
        <taxon>Vertebrata</taxon>
        <taxon>Euteleostomi</taxon>
        <taxon>Actinopterygii</taxon>
        <taxon>Neopterygii</taxon>
        <taxon>Teleostei</taxon>
        <taxon>Anguilliformes</taxon>
        <taxon>Congridae</taxon>
        <taxon>Conger</taxon>
    </lineage>
</organism>
<proteinExistence type="predicted"/>
<feature type="region of interest" description="Disordered" evidence="1">
    <location>
        <begin position="783"/>
        <end position="864"/>
    </location>
</feature>
<name>A0A9Q1DN31_CONCO</name>
<dbReference type="InterPro" id="IPR033505">
    <property type="entry name" value="USPL1"/>
</dbReference>
<dbReference type="InterPro" id="IPR038765">
    <property type="entry name" value="Papain-like_cys_pep_sf"/>
</dbReference>
<evidence type="ECO:0000313" key="3">
    <source>
        <dbReference type="EMBL" id="KAJ8275546.1"/>
    </source>
</evidence>
<dbReference type="SUPFAM" id="SSF54001">
    <property type="entry name" value="Cysteine proteinases"/>
    <property type="match status" value="1"/>
</dbReference>
<feature type="domain" description="USP" evidence="2">
    <location>
        <begin position="419"/>
        <end position="691"/>
    </location>
</feature>
<dbReference type="OrthoDB" id="6160353at2759"/>
<dbReference type="AlphaFoldDB" id="A0A9Q1DN31"/>
<comment type="caution">
    <text evidence="3">The sequence shown here is derived from an EMBL/GenBank/DDBJ whole genome shotgun (WGS) entry which is preliminary data.</text>
</comment>
<feature type="compositionally biased region" description="Low complexity" evidence="1">
    <location>
        <begin position="790"/>
        <end position="800"/>
    </location>
</feature>
<feature type="region of interest" description="Disordered" evidence="1">
    <location>
        <begin position="127"/>
        <end position="159"/>
    </location>
</feature>
<dbReference type="GO" id="GO:0015030">
    <property type="term" value="C:Cajal body"/>
    <property type="evidence" value="ECO:0007669"/>
    <property type="project" value="TreeGrafter"/>
</dbReference>
<keyword evidence="4" id="KW-1185">Reference proteome</keyword>
<gene>
    <name evidence="3" type="ORF">COCON_G00072980</name>
</gene>
<feature type="region of interest" description="Disordered" evidence="1">
    <location>
        <begin position="959"/>
        <end position="980"/>
    </location>
</feature>